<keyword evidence="1" id="KW-0812">Transmembrane</keyword>
<name>A0A927GBZ1_9BACT</name>
<dbReference type="AlphaFoldDB" id="A0A927GBZ1"/>
<reference evidence="2" key="1">
    <citation type="submission" date="2020-09" db="EMBL/GenBank/DDBJ databases">
        <authorList>
            <person name="Kim M.K."/>
        </authorList>
    </citation>
    <scope>NUCLEOTIDE SEQUENCE</scope>
    <source>
        <strain evidence="2">BT704</strain>
    </source>
</reference>
<dbReference type="EMBL" id="JACXAA010000001">
    <property type="protein sequence ID" value="MBD2752108.1"/>
    <property type="molecule type" value="Genomic_DNA"/>
</dbReference>
<comment type="caution">
    <text evidence="2">The sequence shown here is derived from an EMBL/GenBank/DDBJ whole genome shotgun (WGS) entry which is preliminary data.</text>
</comment>
<feature type="transmembrane region" description="Helical" evidence="1">
    <location>
        <begin position="108"/>
        <end position="129"/>
    </location>
</feature>
<evidence type="ECO:0000313" key="3">
    <source>
        <dbReference type="Proteomes" id="UP000653797"/>
    </source>
</evidence>
<accession>A0A927GBZ1</accession>
<dbReference type="Proteomes" id="UP000653797">
    <property type="component" value="Unassembled WGS sequence"/>
</dbReference>
<keyword evidence="3" id="KW-1185">Reference proteome</keyword>
<keyword evidence="1" id="KW-0472">Membrane</keyword>
<protein>
    <submittedName>
        <fullName evidence="2">Uncharacterized protein</fullName>
    </submittedName>
</protein>
<gene>
    <name evidence="2" type="ORF">IC230_04335</name>
</gene>
<organism evidence="2 3">
    <name type="scientific">Spirosoma validum</name>
    <dbReference type="NCBI Taxonomy" id="2771355"/>
    <lineage>
        <taxon>Bacteria</taxon>
        <taxon>Pseudomonadati</taxon>
        <taxon>Bacteroidota</taxon>
        <taxon>Cytophagia</taxon>
        <taxon>Cytophagales</taxon>
        <taxon>Cytophagaceae</taxon>
        <taxon>Spirosoma</taxon>
    </lineage>
</organism>
<evidence type="ECO:0000256" key="1">
    <source>
        <dbReference type="SAM" id="Phobius"/>
    </source>
</evidence>
<proteinExistence type="predicted"/>
<keyword evidence="1" id="KW-1133">Transmembrane helix</keyword>
<evidence type="ECO:0000313" key="2">
    <source>
        <dbReference type="EMBL" id="MBD2752108.1"/>
    </source>
</evidence>
<dbReference type="RefSeq" id="WP_191037721.1">
    <property type="nucleotide sequence ID" value="NZ_JACXAA010000001.1"/>
</dbReference>
<sequence>MGRYTDDLKQQIERILHWEPSSHWRLRDFVSLSELVRTHTRQYVDAQELQAFWKSSAVTSPVFLDTLAQFADYVDWNDFCDRNFYGVMEHDDETELLHAPMWEIPVRWVIGICWFSIIVSVVIGILLVWKR</sequence>